<protein>
    <submittedName>
        <fullName evidence="1">Uncharacterized protein</fullName>
    </submittedName>
</protein>
<gene>
    <name evidence="1" type="ORF">KS4_31870</name>
</gene>
<dbReference type="KEGG" id="pcor:KS4_31870"/>
<dbReference type="AlphaFoldDB" id="A0A517YY26"/>
<accession>A0A517YY26</accession>
<organism evidence="1 2">
    <name type="scientific">Poriferisphaera corsica</name>
    <dbReference type="NCBI Taxonomy" id="2528020"/>
    <lineage>
        <taxon>Bacteria</taxon>
        <taxon>Pseudomonadati</taxon>
        <taxon>Planctomycetota</taxon>
        <taxon>Phycisphaerae</taxon>
        <taxon>Phycisphaerales</taxon>
        <taxon>Phycisphaeraceae</taxon>
        <taxon>Poriferisphaera</taxon>
    </lineage>
</organism>
<evidence type="ECO:0000313" key="2">
    <source>
        <dbReference type="Proteomes" id="UP000317369"/>
    </source>
</evidence>
<sequence>MMLKMFTDCRWNAYDDCEVVYVVVRWAGVESVVL</sequence>
<dbReference type="EMBL" id="CP036425">
    <property type="protein sequence ID" value="QDU35107.1"/>
    <property type="molecule type" value="Genomic_DNA"/>
</dbReference>
<evidence type="ECO:0000313" key="1">
    <source>
        <dbReference type="EMBL" id="QDU35107.1"/>
    </source>
</evidence>
<proteinExistence type="predicted"/>
<dbReference type="Proteomes" id="UP000317369">
    <property type="component" value="Chromosome"/>
</dbReference>
<keyword evidence="2" id="KW-1185">Reference proteome</keyword>
<reference evidence="1 2" key="1">
    <citation type="submission" date="2019-02" db="EMBL/GenBank/DDBJ databases">
        <title>Deep-cultivation of Planctomycetes and their phenomic and genomic characterization uncovers novel biology.</title>
        <authorList>
            <person name="Wiegand S."/>
            <person name="Jogler M."/>
            <person name="Boedeker C."/>
            <person name="Pinto D."/>
            <person name="Vollmers J."/>
            <person name="Rivas-Marin E."/>
            <person name="Kohn T."/>
            <person name="Peeters S.H."/>
            <person name="Heuer A."/>
            <person name="Rast P."/>
            <person name="Oberbeckmann S."/>
            <person name="Bunk B."/>
            <person name="Jeske O."/>
            <person name="Meyerdierks A."/>
            <person name="Storesund J.E."/>
            <person name="Kallscheuer N."/>
            <person name="Luecker S."/>
            <person name="Lage O.M."/>
            <person name="Pohl T."/>
            <person name="Merkel B.J."/>
            <person name="Hornburger P."/>
            <person name="Mueller R.-W."/>
            <person name="Bruemmer F."/>
            <person name="Labrenz M."/>
            <person name="Spormann A.M."/>
            <person name="Op den Camp H."/>
            <person name="Overmann J."/>
            <person name="Amann R."/>
            <person name="Jetten M.S.M."/>
            <person name="Mascher T."/>
            <person name="Medema M.H."/>
            <person name="Devos D.P."/>
            <person name="Kaster A.-K."/>
            <person name="Ovreas L."/>
            <person name="Rohde M."/>
            <person name="Galperin M.Y."/>
            <person name="Jogler C."/>
        </authorList>
    </citation>
    <scope>NUCLEOTIDE SEQUENCE [LARGE SCALE GENOMIC DNA]</scope>
    <source>
        <strain evidence="1 2">KS4</strain>
    </source>
</reference>
<name>A0A517YY26_9BACT</name>